<dbReference type="Gene3D" id="1.10.1200.10">
    <property type="entry name" value="ACP-like"/>
    <property type="match status" value="1"/>
</dbReference>
<dbReference type="AlphaFoldDB" id="A0A2V4NAA8"/>
<keyword evidence="3" id="KW-1185">Reference proteome</keyword>
<dbReference type="InterPro" id="IPR036736">
    <property type="entry name" value="ACP-like_sf"/>
</dbReference>
<dbReference type="InterPro" id="IPR009081">
    <property type="entry name" value="PP-bd_ACP"/>
</dbReference>
<feature type="domain" description="Carrier" evidence="1">
    <location>
        <begin position="6"/>
        <end position="63"/>
    </location>
</feature>
<comment type="caution">
    <text evidence="2">The sequence shown here is derived from an EMBL/GenBank/DDBJ whole genome shotgun (WGS) entry which is preliminary data.</text>
</comment>
<organism evidence="2 3">
    <name type="scientific">Streptomyces tateyamensis</name>
    <dbReference type="NCBI Taxonomy" id="565073"/>
    <lineage>
        <taxon>Bacteria</taxon>
        <taxon>Bacillati</taxon>
        <taxon>Actinomycetota</taxon>
        <taxon>Actinomycetes</taxon>
        <taxon>Kitasatosporales</taxon>
        <taxon>Streptomycetaceae</taxon>
        <taxon>Streptomyces</taxon>
    </lineage>
</organism>
<dbReference type="Proteomes" id="UP000248039">
    <property type="component" value="Unassembled WGS sequence"/>
</dbReference>
<dbReference type="RefSeq" id="WP_110672299.1">
    <property type="nucleotide sequence ID" value="NZ_PYBW01000105.1"/>
</dbReference>
<dbReference type="OrthoDB" id="6978112at2"/>
<dbReference type="SUPFAM" id="SSF47336">
    <property type="entry name" value="ACP-like"/>
    <property type="match status" value="1"/>
</dbReference>
<evidence type="ECO:0000313" key="2">
    <source>
        <dbReference type="EMBL" id="PYC72361.1"/>
    </source>
</evidence>
<dbReference type="EMBL" id="PYBW01000105">
    <property type="protein sequence ID" value="PYC72361.1"/>
    <property type="molecule type" value="Genomic_DNA"/>
</dbReference>
<accession>A0A2V4NAA8</accession>
<protein>
    <submittedName>
        <fullName evidence="2">Phosphopantetheine-binding protein</fullName>
    </submittedName>
</protein>
<reference evidence="2 3" key="1">
    <citation type="submission" date="2018-03" db="EMBL/GenBank/DDBJ databases">
        <title>Bioinformatic expansion and discovery of thiopeptide antibiotics.</title>
        <authorList>
            <person name="Schwalen C.J."/>
            <person name="Hudson G.A."/>
            <person name="Mitchell D.A."/>
        </authorList>
    </citation>
    <scope>NUCLEOTIDE SEQUENCE [LARGE SCALE GENOMIC DNA]</scope>
    <source>
        <strain evidence="2 3">ATCC 21389</strain>
    </source>
</reference>
<gene>
    <name evidence="2" type="ORF">C7C46_25685</name>
</gene>
<sequence>MNAIQDRVTTILTSKFGVKPEELQGDVVLADLRFDSLALLELALTFSEEFDIFVAHDELSIDHTVIDTVSLVEAKGVSA</sequence>
<evidence type="ECO:0000313" key="3">
    <source>
        <dbReference type="Proteomes" id="UP000248039"/>
    </source>
</evidence>
<dbReference type="Pfam" id="PF00550">
    <property type="entry name" value="PP-binding"/>
    <property type="match status" value="1"/>
</dbReference>
<evidence type="ECO:0000259" key="1">
    <source>
        <dbReference type="Pfam" id="PF00550"/>
    </source>
</evidence>
<name>A0A2V4NAA8_9ACTN</name>
<proteinExistence type="predicted"/>